<evidence type="ECO:0008006" key="4">
    <source>
        <dbReference type="Google" id="ProtNLM"/>
    </source>
</evidence>
<feature type="region of interest" description="Disordered" evidence="1">
    <location>
        <begin position="523"/>
        <end position="544"/>
    </location>
</feature>
<keyword evidence="3" id="KW-1185">Reference proteome</keyword>
<reference evidence="2" key="1">
    <citation type="submission" date="2022-07" db="EMBL/GenBank/DDBJ databases">
        <title>Phylogenomic reconstructions and comparative analyses of Kickxellomycotina fungi.</title>
        <authorList>
            <person name="Reynolds N.K."/>
            <person name="Stajich J.E."/>
            <person name="Barry K."/>
            <person name="Grigoriev I.V."/>
            <person name="Crous P."/>
            <person name="Smith M.E."/>
        </authorList>
    </citation>
    <scope>NUCLEOTIDE SEQUENCE</scope>
    <source>
        <strain evidence="2">RSA 1196</strain>
    </source>
</reference>
<sequence>MIPPTGGVTTTTIGHSVERRKKPSKLLLRRRLTHGRNKPNDSVYYTEFVIRPDFETAHSFTFPLERNIVVRSIPSNKKSLDSDDSGAETPGEPLITEELFQDWLHRQDNVVQEHPKGNERLYQYDDENRTWHQRHIHLEKCLLSCHQGEHQGWMTILSKNHAESPTSAKTKVNRARSPASDDSDTPSEKVFHSPTVQKPALLPRGITALNSPLSPPLSPLPELLHGPKRSTQDAICVPLVTDSAEETSPNALTPESATQADSPEWLVHLSMIKRIVMEHQPTDQLKFRVLYSVKIYTTDNRVFHLAMPNRAHILQWVSILVTQWSQFFRQRLNHGNLGNTPASAGPVGPRHPTISQRQHLLEQLPILSAPSDRTNCWTKDFESDEPVGRHHKSSGSRWLQHIVDNILSDPAVRVAKFGPPSPTSLSSDSIEATIRELVQEPIVPGTRTAPGLSGSGRISPASDIPNFTVTDGGINIANTCTVDDIVDIYENLGLPSPSIVGDDGEASGSDSCSVPPTSIPPIASETCSPHRQDYNRSKPQYHAGDSPNYRALLQSVEYVELEESLDQCHTTESSRKPACESRESDIRGFGTAPESVPLKESVSTSEDLLAIPELALNLPSPLDTSFLEQKTETWAFSTGRGGNTLRLKTKRKFSLPEPSPALFHHFAKGWRPWDYESVMDQLHRPGRSSDQESAISDLLESNIAEESHTATPCKHYSGDSDELPLAALCPKGPDLPKESPAFDPRFLNWHQEAVQQAQHAAAVIPSCENPTNQKDVTSLQDYYIQNIPDFKALYDKKVDRTVRVSPQDMPNDKPPAIGALLQVQVEKPSVLGSTGDLGQPPPTSLLGRSEVVPTNVARQREREAAQQRTSLLADSSICPQRNNNPSHLVAWIPSRDSKSGSLGPTLIPGAAGLSRPGYDHGPRTHRRTGNQAARMKRPAAANLTVRIPPASTRLPHGNRQRDTTTVTANTNRSPKVWPSPQSHTAGLYRRGAYTATRARPARTPRSSKPLSTSRTIHHPDGSRLPTGVVPGGQFTPRGTSERRYEPLLEAPPVPPPTSKPARFRTQKFQDAGVTRC</sequence>
<feature type="compositionally biased region" description="Low complexity" evidence="1">
    <location>
        <begin position="988"/>
        <end position="1004"/>
    </location>
</feature>
<proteinExistence type="predicted"/>
<feature type="region of interest" description="Disordered" evidence="1">
    <location>
        <begin position="569"/>
        <end position="593"/>
    </location>
</feature>
<organism evidence="2 3">
    <name type="scientific">Dispira parvispora</name>
    <dbReference type="NCBI Taxonomy" id="1520584"/>
    <lineage>
        <taxon>Eukaryota</taxon>
        <taxon>Fungi</taxon>
        <taxon>Fungi incertae sedis</taxon>
        <taxon>Zoopagomycota</taxon>
        <taxon>Kickxellomycotina</taxon>
        <taxon>Dimargaritomycetes</taxon>
        <taxon>Dimargaritales</taxon>
        <taxon>Dimargaritaceae</taxon>
        <taxon>Dispira</taxon>
    </lineage>
</organism>
<feature type="compositionally biased region" description="Polar residues" evidence="1">
    <location>
        <begin position="963"/>
        <end position="984"/>
    </location>
</feature>
<feature type="region of interest" description="Disordered" evidence="1">
    <location>
        <begin position="1"/>
        <end position="21"/>
    </location>
</feature>
<dbReference type="AlphaFoldDB" id="A0A9W8APY4"/>
<protein>
    <recommendedName>
        <fullName evidence="4">PH domain-containing protein</fullName>
    </recommendedName>
</protein>
<name>A0A9W8APY4_9FUNG</name>
<dbReference type="OrthoDB" id="5639654at2759"/>
<feature type="compositionally biased region" description="Pro residues" evidence="1">
    <location>
        <begin position="1049"/>
        <end position="1058"/>
    </location>
</feature>
<evidence type="ECO:0000313" key="2">
    <source>
        <dbReference type="EMBL" id="KAJ1966291.1"/>
    </source>
</evidence>
<evidence type="ECO:0000256" key="1">
    <source>
        <dbReference type="SAM" id="MobiDB-lite"/>
    </source>
</evidence>
<feature type="region of interest" description="Disordered" evidence="1">
    <location>
        <begin position="160"/>
        <end position="197"/>
    </location>
</feature>
<dbReference type="EMBL" id="JANBPY010000526">
    <property type="protein sequence ID" value="KAJ1966291.1"/>
    <property type="molecule type" value="Genomic_DNA"/>
</dbReference>
<gene>
    <name evidence="2" type="ORF">IWQ62_002467</name>
</gene>
<feature type="compositionally biased region" description="Basic and acidic residues" evidence="1">
    <location>
        <begin position="572"/>
        <end position="586"/>
    </location>
</feature>
<evidence type="ECO:0000313" key="3">
    <source>
        <dbReference type="Proteomes" id="UP001150925"/>
    </source>
</evidence>
<feature type="region of interest" description="Disordered" evidence="1">
    <location>
        <begin position="912"/>
        <end position="1076"/>
    </location>
</feature>
<accession>A0A9W8APY4</accession>
<dbReference type="Proteomes" id="UP001150925">
    <property type="component" value="Unassembled WGS sequence"/>
</dbReference>
<comment type="caution">
    <text evidence="2">The sequence shown here is derived from an EMBL/GenBank/DDBJ whole genome shotgun (WGS) entry which is preliminary data.</text>
</comment>
<feature type="compositionally biased region" description="Low complexity" evidence="1">
    <location>
        <begin position="1"/>
        <end position="14"/>
    </location>
</feature>